<evidence type="ECO:0000259" key="5">
    <source>
        <dbReference type="SMART" id="SM00903"/>
    </source>
</evidence>
<comment type="similarity">
    <text evidence="4">Belongs to the flavoredoxin family.</text>
</comment>
<comment type="caution">
    <text evidence="6">The sequence shown here is derived from an EMBL/GenBank/DDBJ whole genome shotgun (WGS) entry which is preliminary data.</text>
</comment>
<evidence type="ECO:0000256" key="1">
    <source>
        <dbReference type="ARBA" id="ARBA00001917"/>
    </source>
</evidence>
<evidence type="ECO:0000256" key="3">
    <source>
        <dbReference type="ARBA" id="ARBA00022643"/>
    </source>
</evidence>
<proteinExistence type="inferred from homology"/>
<keyword evidence="3" id="KW-0288">FMN</keyword>
<dbReference type="RefSeq" id="WP_284100160.1">
    <property type="nucleotide sequence ID" value="NZ_JARRAF010000006.1"/>
</dbReference>
<comment type="cofactor">
    <cofactor evidence="1">
        <name>FMN</name>
        <dbReference type="ChEBI" id="CHEBI:58210"/>
    </cofactor>
</comment>
<evidence type="ECO:0000256" key="4">
    <source>
        <dbReference type="ARBA" id="ARBA00038054"/>
    </source>
</evidence>
<dbReference type="EC" id="1.5.1.-" evidence="6"/>
<dbReference type="SUPFAM" id="SSF50475">
    <property type="entry name" value="FMN-binding split barrel"/>
    <property type="match status" value="1"/>
</dbReference>
<dbReference type="PANTHER" id="PTHR33798:SF5">
    <property type="entry name" value="FLAVIN REDUCTASE LIKE DOMAIN-CONTAINING PROTEIN"/>
    <property type="match status" value="1"/>
</dbReference>
<dbReference type="Proteomes" id="UP001172778">
    <property type="component" value="Unassembled WGS sequence"/>
</dbReference>
<reference evidence="6" key="1">
    <citation type="submission" date="2023-03" db="EMBL/GenBank/DDBJ databases">
        <title>Chitinimonas shenzhenensis gen. nov., sp. nov., a novel member of family Burkholderiaceae isolated from activated sludge collected in Shen Zhen, China.</title>
        <authorList>
            <person name="Wang X."/>
        </authorList>
    </citation>
    <scope>NUCLEOTIDE SEQUENCE</scope>
    <source>
        <strain evidence="6">DQS-5</strain>
    </source>
</reference>
<accession>A0ABT7DUW0</accession>
<keyword evidence="6" id="KW-0560">Oxidoreductase</keyword>
<dbReference type="PANTHER" id="PTHR33798">
    <property type="entry name" value="FLAVOPROTEIN OXYGENASE"/>
    <property type="match status" value="1"/>
</dbReference>
<dbReference type="Gene3D" id="2.30.110.10">
    <property type="entry name" value="Electron Transport, Fmn-binding Protein, Chain A"/>
    <property type="match status" value="1"/>
</dbReference>
<feature type="domain" description="Flavin reductase like" evidence="5">
    <location>
        <begin position="19"/>
        <end position="175"/>
    </location>
</feature>
<dbReference type="Pfam" id="PF01613">
    <property type="entry name" value="Flavin_Reduct"/>
    <property type="match status" value="1"/>
</dbReference>
<dbReference type="InterPro" id="IPR002563">
    <property type="entry name" value="Flavin_Rdtase-like_dom"/>
</dbReference>
<sequence>MNIDIHQLSPQQCYQYLVSAILPRPIAWISTQSAAGLSNLAPFSFFSVASVAPPVLSVTQVNPRDRAEKDTVRNLRETGNCVVNIVNQQLAAQMNASCADYPANVSEFSAVGIEPIASQQVPTPGVALSPVRFECRLRDIIAIGEGPQAGQLVLLDVVHLHIDDTVLEQGRILPDRLDAIGKLGGDDYSLIRERFQMTRPQAPATPLPPT</sequence>
<dbReference type="EMBL" id="JARRAF010000006">
    <property type="protein sequence ID" value="MDK2123856.1"/>
    <property type="molecule type" value="Genomic_DNA"/>
</dbReference>
<evidence type="ECO:0000313" key="6">
    <source>
        <dbReference type="EMBL" id="MDK2123856.1"/>
    </source>
</evidence>
<dbReference type="InterPro" id="IPR012349">
    <property type="entry name" value="Split_barrel_FMN-bd"/>
</dbReference>
<name>A0ABT7DUW0_9NEIS</name>
<protein>
    <submittedName>
        <fullName evidence="6">Flavin reductase family protein</fullName>
        <ecNumber evidence="6">1.5.1.-</ecNumber>
    </submittedName>
</protein>
<dbReference type="SMART" id="SM00903">
    <property type="entry name" value="Flavin_Reduct"/>
    <property type="match status" value="1"/>
</dbReference>
<keyword evidence="7" id="KW-1185">Reference proteome</keyword>
<evidence type="ECO:0000313" key="7">
    <source>
        <dbReference type="Proteomes" id="UP001172778"/>
    </source>
</evidence>
<keyword evidence="2" id="KW-0285">Flavoprotein</keyword>
<dbReference type="GO" id="GO:0016491">
    <property type="term" value="F:oxidoreductase activity"/>
    <property type="evidence" value="ECO:0007669"/>
    <property type="project" value="UniProtKB-KW"/>
</dbReference>
<organism evidence="6 7">
    <name type="scientific">Parachitinimonas caeni</name>
    <dbReference type="NCBI Taxonomy" id="3031301"/>
    <lineage>
        <taxon>Bacteria</taxon>
        <taxon>Pseudomonadati</taxon>
        <taxon>Pseudomonadota</taxon>
        <taxon>Betaproteobacteria</taxon>
        <taxon>Neisseriales</taxon>
        <taxon>Chitinibacteraceae</taxon>
        <taxon>Parachitinimonas</taxon>
    </lineage>
</organism>
<gene>
    <name evidence="6" type="ORF">PZA18_07320</name>
</gene>
<evidence type="ECO:0000256" key="2">
    <source>
        <dbReference type="ARBA" id="ARBA00022630"/>
    </source>
</evidence>